<keyword evidence="6 11" id="KW-0808">Transferase</keyword>
<dbReference type="AlphaFoldDB" id="A0A8I1HU32"/>
<dbReference type="GO" id="GO:0030170">
    <property type="term" value="F:pyridoxal phosphate binding"/>
    <property type="evidence" value="ECO:0007669"/>
    <property type="project" value="InterPro"/>
</dbReference>
<comment type="cofactor">
    <cofactor evidence="2 11">
        <name>pyridoxal 5'-phosphate</name>
        <dbReference type="ChEBI" id="CHEBI:597326"/>
    </cofactor>
</comment>
<dbReference type="PANTHER" id="PTHR11468">
    <property type="entry name" value="GLYCOGEN PHOSPHORYLASE"/>
    <property type="match status" value="1"/>
</dbReference>
<keyword evidence="13" id="KW-1185">Reference proteome</keyword>
<evidence type="ECO:0000313" key="12">
    <source>
        <dbReference type="EMBL" id="MBK3429133.1"/>
    </source>
</evidence>
<accession>A0A8I1HU32</accession>
<protein>
    <recommendedName>
        <fullName evidence="11">Alpha-1,4 glucan phosphorylase</fullName>
        <ecNumber evidence="11">2.4.1.1</ecNumber>
    </recommendedName>
</protein>
<dbReference type="NCBIfam" id="TIGR02093">
    <property type="entry name" value="P_ylase"/>
    <property type="match status" value="1"/>
</dbReference>
<name>A0A8I1HU32_9CORY</name>
<dbReference type="EC" id="2.4.1.1" evidence="11"/>
<evidence type="ECO:0000256" key="8">
    <source>
        <dbReference type="ARBA" id="ARBA00023277"/>
    </source>
</evidence>
<evidence type="ECO:0000256" key="4">
    <source>
        <dbReference type="ARBA" id="ARBA00022533"/>
    </source>
</evidence>
<feature type="modified residue" description="N6-(pyridoxal phosphate)lysine" evidence="10">
    <location>
        <position position="635"/>
    </location>
</feature>
<dbReference type="Proteomes" id="UP000603369">
    <property type="component" value="Unassembled WGS sequence"/>
</dbReference>
<dbReference type="PANTHER" id="PTHR11468:SF3">
    <property type="entry name" value="GLYCOGEN PHOSPHORYLASE, LIVER FORM"/>
    <property type="match status" value="1"/>
</dbReference>
<evidence type="ECO:0000256" key="2">
    <source>
        <dbReference type="ARBA" id="ARBA00001933"/>
    </source>
</evidence>
<dbReference type="InterPro" id="IPR000811">
    <property type="entry name" value="Glyco_trans_35"/>
</dbReference>
<dbReference type="GO" id="GO:0008184">
    <property type="term" value="F:glycogen phosphorylase activity"/>
    <property type="evidence" value="ECO:0007669"/>
    <property type="project" value="InterPro"/>
</dbReference>
<dbReference type="PROSITE" id="PS00102">
    <property type="entry name" value="PHOSPHORYLASE"/>
    <property type="match status" value="1"/>
</dbReference>
<dbReference type="InterPro" id="IPR011833">
    <property type="entry name" value="Glycg_phsphrylas"/>
</dbReference>
<dbReference type="SUPFAM" id="SSF53756">
    <property type="entry name" value="UDP-Glycosyltransferase/glycogen phosphorylase"/>
    <property type="match status" value="1"/>
</dbReference>
<reference evidence="12 13" key="1">
    <citation type="submission" date="2020-12" db="EMBL/GenBank/DDBJ databases">
        <title>Draft genome sequence of the commensal strain Corynebacterium tuberculostearicum MFP09/CIP 102622 isolated from human skin.</title>
        <authorList>
            <person name="Boukerb A.M."/>
            <person name="Janvier X."/>
            <person name="Feuilloley M.G.J."/>
            <person name="Groboillot A."/>
        </authorList>
    </citation>
    <scope>NUCLEOTIDE SEQUENCE [LARGE SCALE GENOMIC DNA]</scope>
    <source>
        <strain evidence="12 13">CIP 102622</strain>
    </source>
</reference>
<dbReference type="GO" id="GO:0005737">
    <property type="term" value="C:cytoplasm"/>
    <property type="evidence" value="ECO:0007669"/>
    <property type="project" value="TreeGrafter"/>
</dbReference>
<dbReference type="GO" id="GO:0005980">
    <property type="term" value="P:glycogen catabolic process"/>
    <property type="evidence" value="ECO:0007669"/>
    <property type="project" value="TreeGrafter"/>
</dbReference>
<evidence type="ECO:0000256" key="11">
    <source>
        <dbReference type="RuleBase" id="RU000587"/>
    </source>
</evidence>
<evidence type="ECO:0000256" key="5">
    <source>
        <dbReference type="ARBA" id="ARBA00022676"/>
    </source>
</evidence>
<comment type="similarity">
    <text evidence="3 11">Belongs to the glycogen phosphorylase family.</text>
</comment>
<dbReference type="InterPro" id="IPR035090">
    <property type="entry name" value="Pyridoxal_P_attach_site"/>
</dbReference>
<dbReference type="RefSeq" id="WP_200436338.1">
    <property type="nucleotide sequence ID" value="NZ_JAEHFL010000027.1"/>
</dbReference>
<dbReference type="Pfam" id="PF00343">
    <property type="entry name" value="Phosphorylase"/>
    <property type="match status" value="1"/>
</dbReference>
<proteinExistence type="inferred from homology"/>
<evidence type="ECO:0000256" key="6">
    <source>
        <dbReference type="ARBA" id="ARBA00022679"/>
    </source>
</evidence>
<dbReference type="CDD" id="cd04300">
    <property type="entry name" value="GT35_Glycogen_Phosphorylase"/>
    <property type="match status" value="1"/>
</dbReference>
<keyword evidence="5 11" id="KW-0328">Glycosyltransferase</keyword>
<gene>
    <name evidence="12" type="ORF">JDP02_11560</name>
</gene>
<comment type="catalytic activity">
    <reaction evidence="1 11">
        <text>[(1-&gt;4)-alpha-D-glucosyl](n) + phosphate = [(1-&gt;4)-alpha-D-glucosyl](n-1) + alpha-D-glucose 1-phosphate</text>
        <dbReference type="Rhea" id="RHEA:41732"/>
        <dbReference type="Rhea" id="RHEA-COMP:9584"/>
        <dbReference type="Rhea" id="RHEA-COMP:9586"/>
        <dbReference type="ChEBI" id="CHEBI:15444"/>
        <dbReference type="ChEBI" id="CHEBI:43474"/>
        <dbReference type="ChEBI" id="CHEBI:58601"/>
        <dbReference type="EC" id="2.4.1.1"/>
    </reaction>
</comment>
<evidence type="ECO:0000256" key="10">
    <source>
        <dbReference type="PIRSR" id="PIRSR000460-1"/>
    </source>
</evidence>
<keyword evidence="8 11" id="KW-0119">Carbohydrate metabolism</keyword>
<comment type="caution">
    <text evidence="12">The sequence shown here is derived from an EMBL/GenBank/DDBJ whole genome shotgun (WGS) entry which is preliminary data.</text>
</comment>
<dbReference type="FunFam" id="3.40.50.2000:FF:000807">
    <property type="entry name" value="Alpha-glucan phosphorylase 2, cytosolic"/>
    <property type="match status" value="1"/>
</dbReference>
<comment type="function">
    <text evidence="9">Phosphorylase is an important allosteric enzyme in carbohydrate metabolism. Enzymes from different sources differ in their regulatory mechanisms and in their natural substrates. However, all known phosphorylases share catalytic and structural properties.</text>
</comment>
<keyword evidence="4" id="KW-0021">Allosteric enzyme</keyword>
<dbReference type="FunFam" id="3.40.50.2000:FF:000003">
    <property type="entry name" value="Alpha-1,4 glucan phosphorylase"/>
    <property type="match status" value="1"/>
</dbReference>
<evidence type="ECO:0000256" key="3">
    <source>
        <dbReference type="ARBA" id="ARBA00006047"/>
    </source>
</evidence>
<dbReference type="Gene3D" id="3.40.50.2000">
    <property type="entry name" value="Glycogen Phosphorylase B"/>
    <property type="match status" value="2"/>
</dbReference>
<evidence type="ECO:0000256" key="1">
    <source>
        <dbReference type="ARBA" id="ARBA00001275"/>
    </source>
</evidence>
<evidence type="ECO:0000256" key="9">
    <source>
        <dbReference type="ARBA" id="ARBA00025174"/>
    </source>
</evidence>
<dbReference type="EMBL" id="JAEHFL010000027">
    <property type="protein sequence ID" value="MBK3429133.1"/>
    <property type="molecule type" value="Genomic_DNA"/>
</dbReference>
<dbReference type="PIRSF" id="PIRSF000460">
    <property type="entry name" value="Pprylas_GlgP"/>
    <property type="match status" value="1"/>
</dbReference>
<sequence>MSQPRHSVFESTVPSHVRAASGVSPHSASYRKFWSGLSGAVMEQIADNWERTRSAYAATRQQHYFSAEFLQGRALLNNLTNLGLVDDAKAAATAADHELSDVLDAEHDAALGNGGLGRLAACFLDSAVTQDYPVTGYGLLYRYGLFRQSFENGFQKEQPDAWMENGYDFIIRRASEQRRVHFDDMDVRAIPYDMPITGYGTDNVGTLRLWKSEPIDEFDYDAFNSQRFTEAIVDRERVMDICRVLYPNDTTYEGKVLRVRQQYFFVSASLQTMVDNYIAQHGEDLTGFAQYNSIQLNDTHPVLAIPELLRILLDDHGLSWDAAWKIVTETFAYTNHTVLAEALESWEVSIFQKLFWRIWQLVEEIDRRFREDMAHRGLDQGRIDYMAPVSNGQVHMAWIACYAAYSINGVAALHTEIIKADTLSEWHELWPEKFNNKTNGVTPRRWLKMCNPRLAELLTQQAGSDAWVTDLTQLARLADKADDADLLRELIAIKQANKRDFALWANDHQGAEIDPDSIFDVQIKRLHEYKRQLMNALYVLDLYFRIKDEGETVPKRTFIFGAKAAPGYDRAKAIIKLINTIADLVNNDPATKDIIRVVFVENYNVSPAEHIIPAADISEQISVAGKEASGTSNMKFMMNGALTLGTMDGANVEIVEAVGEDNAYIFGARNEELPQLRAEYNPGELYQSVPGLARVLDALVDGTLGADNAGIFGDLRASLLDGFGEHAQDQYYVLGDFADYRETRDRMAAEYKEDELAWAKKAWLNICYSGRFSSDRTIADYANEVWKIQPTPISQR</sequence>
<evidence type="ECO:0000313" key="13">
    <source>
        <dbReference type="Proteomes" id="UP000603369"/>
    </source>
</evidence>
<comment type="function">
    <text evidence="11">Allosteric enzyme that catalyzes the rate-limiting step in glycogen catabolism, the phosphorolytic cleavage of glycogen to produce glucose-1-phosphate, and plays a central role in maintaining cellular and organismal glucose homeostasis.</text>
</comment>
<evidence type="ECO:0000256" key="7">
    <source>
        <dbReference type="ARBA" id="ARBA00022898"/>
    </source>
</evidence>
<organism evidence="12 13">
    <name type="scientific">Corynebacterium tuberculostearicum</name>
    <dbReference type="NCBI Taxonomy" id="38304"/>
    <lineage>
        <taxon>Bacteria</taxon>
        <taxon>Bacillati</taxon>
        <taxon>Actinomycetota</taxon>
        <taxon>Actinomycetes</taxon>
        <taxon>Mycobacteriales</taxon>
        <taxon>Corynebacteriaceae</taxon>
        <taxon>Corynebacterium</taxon>
    </lineage>
</organism>
<keyword evidence="7 10" id="KW-0663">Pyridoxal phosphate</keyword>